<keyword evidence="6" id="KW-1185">Reference proteome</keyword>
<evidence type="ECO:0000256" key="4">
    <source>
        <dbReference type="SAM" id="MobiDB-lite"/>
    </source>
</evidence>
<organism evidence="5 6">
    <name type="scientific">Lasiosphaeris hirsuta</name>
    <dbReference type="NCBI Taxonomy" id="260670"/>
    <lineage>
        <taxon>Eukaryota</taxon>
        <taxon>Fungi</taxon>
        <taxon>Dikarya</taxon>
        <taxon>Ascomycota</taxon>
        <taxon>Pezizomycotina</taxon>
        <taxon>Sordariomycetes</taxon>
        <taxon>Sordariomycetidae</taxon>
        <taxon>Sordariales</taxon>
        <taxon>Lasiosphaeriaceae</taxon>
        <taxon>Lasiosphaeris</taxon>
    </lineage>
</organism>
<dbReference type="Proteomes" id="UP001172102">
    <property type="component" value="Unassembled WGS sequence"/>
</dbReference>
<gene>
    <name evidence="5" type="ORF">B0H67DRAFT_590134</name>
</gene>
<dbReference type="SUPFAM" id="SSF51412">
    <property type="entry name" value="Inosine monophosphate dehydrogenase (IMPDH)"/>
    <property type="match status" value="1"/>
</dbReference>
<evidence type="ECO:0000256" key="3">
    <source>
        <dbReference type="ARBA" id="ARBA00023002"/>
    </source>
</evidence>
<evidence type="ECO:0000256" key="1">
    <source>
        <dbReference type="ARBA" id="ARBA00022630"/>
    </source>
</evidence>
<sequence length="410" mass="43348">MGHHKHLQIGLECIRRNQDLRRTTTHQQRTPTQKSSRKHHPITKPAEMAPRHHRDVPDNKLNSWFPNTQSPVIISAPMLGAANGALAAAVSKAGGLGFIPGGLDFAPGSAQLAALADELTTARRLFGLADRTLTPLPVGVGFILSHASLVHFEETAIPLLQDHSPQAVWLFAPHPEHVVSGLVGRIVAALKNSGFIVVFQVGNVASARRAALDGADIIVAQGADAGGHQFAGGAGIVSLVPEVVSMLEREFAGRGIVVAAAGGIVDGRGVAAALALGAEAVVMGTRFLIAPEASTAEFQRKLVIETEDGGPSTSKSSVHDDLHGVRANWPSPYDGRAIIGEPWRDHLKGVPLEENIKKNQEAKAAGDVTRLVTWAGTGVGLVKDAIPAGDTVREVREAAQQRIRHLQTLF</sequence>
<name>A0AA40A329_9PEZI</name>
<reference evidence="5" key="1">
    <citation type="submission" date="2023-06" db="EMBL/GenBank/DDBJ databases">
        <title>Genome-scale phylogeny and comparative genomics of the fungal order Sordariales.</title>
        <authorList>
            <consortium name="Lawrence Berkeley National Laboratory"/>
            <person name="Hensen N."/>
            <person name="Bonometti L."/>
            <person name="Westerberg I."/>
            <person name="Brannstrom I.O."/>
            <person name="Guillou S."/>
            <person name="Cros-Aarteil S."/>
            <person name="Calhoun S."/>
            <person name="Haridas S."/>
            <person name="Kuo A."/>
            <person name="Mondo S."/>
            <person name="Pangilinan J."/>
            <person name="Riley R."/>
            <person name="Labutti K."/>
            <person name="Andreopoulos B."/>
            <person name="Lipzen A."/>
            <person name="Chen C."/>
            <person name="Yanf M."/>
            <person name="Daum C."/>
            <person name="Ng V."/>
            <person name="Clum A."/>
            <person name="Steindorff A."/>
            <person name="Ohm R."/>
            <person name="Martin F."/>
            <person name="Silar P."/>
            <person name="Natvig D."/>
            <person name="Lalanne C."/>
            <person name="Gautier V."/>
            <person name="Ament-Velasquez S.L."/>
            <person name="Kruys A."/>
            <person name="Hutchinson M.I."/>
            <person name="Powell A.J."/>
            <person name="Barry K."/>
            <person name="Miller A.N."/>
            <person name="Grigoriev I.V."/>
            <person name="Debuchy R."/>
            <person name="Gladieux P."/>
            <person name="Thoren M.H."/>
            <person name="Johannesson H."/>
        </authorList>
    </citation>
    <scope>NUCLEOTIDE SEQUENCE</scope>
    <source>
        <strain evidence="5">SMH4607-1</strain>
    </source>
</reference>
<dbReference type="PANTHER" id="PTHR32332:SF34">
    <property type="entry name" value="2-NITROPROPANE DIOXYGENASE FAMILY, PUTATIVE-RELATED"/>
    <property type="match status" value="1"/>
</dbReference>
<dbReference type="Pfam" id="PF03060">
    <property type="entry name" value="NMO"/>
    <property type="match status" value="1"/>
</dbReference>
<evidence type="ECO:0000313" key="5">
    <source>
        <dbReference type="EMBL" id="KAK0708377.1"/>
    </source>
</evidence>
<evidence type="ECO:0000256" key="2">
    <source>
        <dbReference type="ARBA" id="ARBA00022643"/>
    </source>
</evidence>
<protein>
    <submittedName>
        <fullName evidence="5">Nitronate monooxygenase-domain-containing protein</fullName>
    </submittedName>
</protein>
<dbReference type="InterPro" id="IPR013785">
    <property type="entry name" value="Aldolase_TIM"/>
</dbReference>
<dbReference type="InterPro" id="IPR004136">
    <property type="entry name" value="NMO"/>
</dbReference>
<dbReference type="PANTHER" id="PTHR32332">
    <property type="entry name" value="2-NITROPROPANE DIOXYGENASE"/>
    <property type="match status" value="1"/>
</dbReference>
<comment type="caution">
    <text evidence="5">The sequence shown here is derived from an EMBL/GenBank/DDBJ whole genome shotgun (WGS) entry which is preliminary data.</text>
</comment>
<dbReference type="CDD" id="cd04730">
    <property type="entry name" value="NPD_like"/>
    <property type="match status" value="1"/>
</dbReference>
<keyword evidence="3" id="KW-0560">Oxidoreductase</keyword>
<feature type="region of interest" description="Disordered" evidence="4">
    <location>
        <begin position="17"/>
        <end position="53"/>
    </location>
</feature>
<keyword evidence="2" id="KW-0288">FMN</keyword>
<keyword evidence="5" id="KW-0503">Monooxygenase</keyword>
<dbReference type="GO" id="GO:0018580">
    <property type="term" value="F:nitronate monooxygenase activity"/>
    <property type="evidence" value="ECO:0007669"/>
    <property type="project" value="InterPro"/>
</dbReference>
<dbReference type="Gene3D" id="3.20.20.70">
    <property type="entry name" value="Aldolase class I"/>
    <property type="match status" value="1"/>
</dbReference>
<dbReference type="AlphaFoldDB" id="A0AA40A329"/>
<accession>A0AA40A329</accession>
<evidence type="ECO:0000313" key="6">
    <source>
        <dbReference type="Proteomes" id="UP001172102"/>
    </source>
</evidence>
<dbReference type="EMBL" id="JAUKUA010000006">
    <property type="protein sequence ID" value="KAK0708377.1"/>
    <property type="molecule type" value="Genomic_DNA"/>
</dbReference>
<keyword evidence="1" id="KW-0285">Flavoprotein</keyword>
<proteinExistence type="predicted"/>